<feature type="region of interest" description="Disordered" evidence="1">
    <location>
        <begin position="107"/>
        <end position="148"/>
    </location>
</feature>
<dbReference type="SUPFAM" id="SSF101738">
    <property type="entry name" value="SspB-like"/>
    <property type="match status" value="1"/>
</dbReference>
<proteinExistence type="predicted"/>
<dbReference type="GO" id="GO:0045732">
    <property type="term" value="P:positive regulation of protein catabolic process"/>
    <property type="evidence" value="ECO:0007669"/>
    <property type="project" value="TreeGrafter"/>
</dbReference>
<organism evidence="2">
    <name type="scientific">Psychrobacter sp. (strain PRwf-1)</name>
    <dbReference type="NCBI Taxonomy" id="349106"/>
    <lineage>
        <taxon>Bacteria</taxon>
        <taxon>Pseudomonadati</taxon>
        <taxon>Pseudomonadota</taxon>
        <taxon>Gammaproteobacteria</taxon>
        <taxon>Moraxellales</taxon>
        <taxon>Moraxellaceae</taxon>
        <taxon>Psychrobacter</taxon>
    </lineage>
</organism>
<dbReference type="KEGG" id="prw:PsycPRwf_0792"/>
<protein>
    <submittedName>
        <fullName evidence="2">Stringent starvation protein B</fullName>
    </submittedName>
</protein>
<dbReference type="AlphaFoldDB" id="A5WDK3"/>
<dbReference type="NCBIfam" id="NF008770">
    <property type="entry name" value="PRK11798.2-6"/>
    <property type="match status" value="1"/>
</dbReference>
<dbReference type="HOGENOM" id="CLU_118425_2_0_6"/>
<sequence>MTMSQEPTLTPTRPYLIRAFYEWMEDNALTPYILVDATQDNLVIPTEHVQNGQIVLNIASRATGNMNMDNTYISFNARFGGVSRELWIPMQAVMAIFAKEDQTVGMPFDPSEYDNYTPLEQEPQPTKSKPATSDKPKRENKAGLRVLK</sequence>
<dbReference type="eggNOG" id="COG2969">
    <property type="taxonomic scope" value="Bacteria"/>
</dbReference>
<dbReference type="PANTHER" id="PTHR37486:SF1">
    <property type="entry name" value="STRINGENT STARVATION PROTEIN B"/>
    <property type="match status" value="1"/>
</dbReference>
<dbReference type="PIRSF" id="PIRSF005276">
    <property type="entry name" value="SspB"/>
    <property type="match status" value="1"/>
</dbReference>
<reference evidence="2" key="1">
    <citation type="submission" date="2007-05" db="EMBL/GenBank/DDBJ databases">
        <title>Complete sequence of chromosome of Psychrobacter sp. PRwf-1.</title>
        <authorList>
            <consortium name="US DOE Joint Genome Institute"/>
            <person name="Copeland A."/>
            <person name="Lucas S."/>
            <person name="Lapidus A."/>
            <person name="Barry K."/>
            <person name="Detter J.C."/>
            <person name="Glavina del Rio T."/>
            <person name="Hammon N."/>
            <person name="Israni S."/>
            <person name="Dalin E."/>
            <person name="Tice H."/>
            <person name="Pitluck S."/>
            <person name="Chain P."/>
            <person name="Malfatti S."/>
            <person name="Shin M."/>
            <person name="Vergez L."/>
            <person name="Schmutz J."/>
            <person name="Larimer F."/>
            <person name="Land M."/>
            <person name="Hauser L."/>
            <person name="Kyrpides N."/>
            <person name="Kim E."/>
            <person name="Tiedje J."/>
            <person name="Richardson P."/>
        </authorList>
    </citation>
    <scope>NUCLEOTIDE SEQUENCE [LARGE SCALE GENOMIC DNA]</scope>
    <source>
        <strain evidence="2">PRwf-1</strain>
    </source>
</reference>
<dbReference type="NCBIfam" id="NF008769">
    <property type="entry name" value="PRK11798.2-5"/>
    <property type="match status" value="1"/>
</dbReference>
<dbReference type="Pfam" id="PF04386">
    <property type="entry name" value="SspB"/>
    <property type="match status" value="1"/>
</dbReference>
<dbReference type="InterPro" id="IPR036760">
    <property type="entry name" value="SspB-like_sf"/>
</dbReference>
<dbReference type="InterPro" id="IPR007481">
    <property type="entry name" value="SspB"/>
</dbReference>
<dbReference type="EMBL" id="CP000713">
    <property type="protein sequence ID" value="ABQ93744.1"/>
    <property type="molecule type" value="Genomic_DNA"/>
</dbReference>
<dbReference type="PANTHER" id="PTHR37486">
    <property type="entry name" value="STRINGENT STARVATION PROTEIN B"/>
    <property type="match status" value="1"/>
</dbReference>
<feature type="compositionally biased region" description="Basic and acidic residues" evidence="1">
    <location>
        <begin position="132"/>
        <end position="142"/>
    </location>
</feature>
<dbReference type="STRING" id="349106.PsycPRwf_0792"/>
<name>A5WDK3_PSYWF</name>
<accession>A5WDK3</accession>
<dbReference type="GO" id="GO:0005840">
    <property type="term" value="C:ribosome"/>
    <property type="evidence" value="ECO:0007669"/>
    <property type="project" value="TreeGrafter"/>
</dbReference>
<dbReference type="GO" id="GO:0005829">
    <property type="term" value="C:cytosol"/>
    <property type="evidence" value="ECO:0007669"/>
    <property type="project" value="TreeGrafter"/>
</dbReference>
<gene>
    <name evidence="2" type="ordered locus">PsycPRwf_0792</name>
</gene>
<dbReference type="Gene3D" id="2.30.30.220">
    <property type="entry name" value="SspB-like"/>
    <property type="match status" value="1"/>
</dbReference>
<evidence type="ECO:0000256" key="1">
    <source>
        <dbReference type="SAM" id="MobiDB-lite"/>
    </source>
</evidence>
<evidence type="ECO:0000313" key="2">
    <source>
        <dbReference type="EMBL" id="ABQ93744.1"/>
    </source>
</evidence>